<dbReference type="EMBL" id="VIKT02000001">
    <property type="protein sequence ID" value="NHF61741.1"/>
    <property type="molecule type" value="Genomic_DNA"/>
</dbReference>
<feature type="compositionally biased region" description="Gly residues" evidence="6">
    <location>
        <begin position="145"/>
        <end position="157"/>
    </location>
</feature>
<dbReference type="NCBIfam" id="TIGR00177">
    <property type="entry name" value="molyb_syn"/>
    <property type="match status" value="1"/>
</dbReference>
<comment type="caution">
    <text evidence="8">The sequence shown here is derived from an EMBL/GenBank/DDBJ whole genome shotgun (WGS) entry which is preliminary data.</text>
</comment>
<dbReference type="CDD" id="cd01420">
    <property type="entry name" value="MoaC_PE"/>
    <property type="match status" value="1"/>
</dbReference>
<gene>
    <name evidence="8" type="ORF">FK219_000545</name>
</gene>
<dbReference type="Pfam" id="PF00994">
    <property type="entry name" value="MoCF_biosynth"/>
    <property type="match status" value="1"/>
</dbReference>
<keyword evidence="9" id="KW-1185">Reference proteome</keyword>
<evidence type="ECO:0000256" key="2">
    <source>
        <dbReference type="ARBA" id="ARBA00005046"/>
    </source>
</evidence>
<dbReference type="NCBIfam" id="NF002947">
    <property type="entry name" value="PRK03604.1"/>
    <property type="match status" value="1"/>
</dbReference>
<keyword evidence="4" id="KW-0501">Molybdenum cofactor biosynthesis</keyword>
<dbReference type="InterPro" id="IPR036522">
    <property type="entry name" value="MoaC_sf"/>
</dbReference>
<dbReference type="SMART" id="SM00852">
    <property type="entry name" value="MoCF_biosynth"/>
    <property type="match status" value="1"/>
</dbReference>
<feature type="domain" description="MoaB/Mog" evidence="7">
    <location>
        <begin position="178"/>
        <end position="319"/>
    </location>
</feature>
<protein>
    <recommendedName>
        <fullName evidence="3">cyclic pyranopterin monophosphate synthase</fullName>
        <ecNumber evidence="3">4.6.1.17</ecNumber>
    </recommendedName>
</protein>
<dbReference type="OrthoDB" id="9794429at2"/>
<evidence type="ECO:0000313" key="8">
    <source>
        <dbReference type="EMBL" id="NHF61741.1"/>
    </source>
</evidence>
<dbReference type="InterPro" id="IPR001453">
    <property type="entry name" value="MoaB/Mog_dom"/>
</dbReference>
<keyword evidence="5" id="KW-0456">Lyase</keyword>
<dbReference type="Pfam" id="PF01967">
    <property type="entry name" value="MoaC"/>
    <property type="match status" value="1"/>
</dbReference>
<name>A0A9E5MJS8_9MICO</name>
<dbReference type="NCBIfam" id="TIGR00581">
    <property type="entry name" value="moaC"/>
    <property type="match status" value="1"/>
</dbReference>
<evidence type="ECO:0000256" key="1">
    <source>
        <dbReference type="ARBA" id="ARBA00001637"/>
    </source>
</evidence>
<evidence type="ECO:0000256" key="4">
    <source>
        <dbReference type="ARBA" id="ARBA00023150"/>
    </source>
</evidence>
<dbReference type="EC" id="4.6.1.17" evidence="3"/>
<evidence type="ECO:0000256" key="3">
    <source>
        <dbReference type="ARBA" id="ARBA00012575"/>
    </source>
</evidence>
<dbReference type="SUPFAM" id="SSF53218">
    <property type="entry name" value="Molybdenum cofactor biosynthesis proteins"/>
    <property type="match status" value="1"/>
</dbReference>
<evidence type="ECO:0000256" key="6">
    <source>
        <dbReference type="SAM" id="MobiDB-lite"/>
    </source>
</evidence>
<dbReference type="InterPro" id="IPR012247">
    <property type="entry name" value="MoaC_MogA"/>
</dbReference>
<dbReference type="Proteomes" id="UP000818266">
    <property type="component" value="Unassembled WGS sequence"/>
</dbReference>
<dbReference type="Gene3D" id="3.30.70.640">
    <property type="entry name" value="Molybdopterin cofactor biosynthesis C (MoaC) domain"/>
    <property type="match status" value="1"/>
</dbReference>
<accession>A0A9E5MJS8</accession>
<dbReference type="PANTHER" id="PTHR43764">
    <property type="entry name" value="MOLYBDENUM COFACTOR BIOSYNTHESIS"/>
    <property type="match status" value="1"/>
</dbReference>
<feature type="region of interest" description="Disordered" evidence="6">
    <location>
        <begin position="132"/>
        <end position="169"/>
    </location>
</feature>
<proteinExistence type="predicted"/>
<dbReference type="InterPro" id="IPR002820">
    <property type="entry name" value="Mopterin_CF_biosynth-C_dom"/>
</dbReference>
<feature type="compositionally biased region" description="Basic and acidic residues" evidence="6">
    <location>
        <begin position="132"/>
        <end position="141"/>
    </location>
</feature>
<dbReference type="InterPro" id="IPR036425">
    <property type="entry name" value="MoaB/Mog-like_dom_sf"/>
</dbReference>
<dbReference type="GO" id="GO:0006777">
    <property type="term" value="P:Mo-molybdopterin cofactor biosynthetic process"/>
    <property type="evidence" value="ECO:0007669"/>
    <property type="project" value="UniProtKB-KW"/>
</dbReference>
<dbReference type="SUPFAM" id="SSF55040">
    <property type="entry name" value="Molybdenum cofactor biosynthesis protein C, MoaC"/>
    <property type="match status" value="1"/>
</dbReference>
<comment type="catalytic activity">
    <reaction evidence="1">
        <text>(8S)-3',8-cyclo-7,8-dihydroguanosine 5'-triphosphate = cyclic pyranopterin phosphate + diphosphate</text>
        <dbReference type="Rhea" id="RHEA:49580"/>
        <dbReference type="ChEBI" id="CHEBI:33019"/>
        <dbReference type="ChEBI" id="CHEBI:59648"/>
        <dbReference type="ChEBI" id="CHEBI:131766"/>
        <dbReference type="EC" id="4.6.1.17"/>
    </reaction>
</comment>
<dbReference type="CDD" id="cd00886">
    <property type="entry name" value="MogA_MoaB"/>
    <property type="match status" value="1"/>
</dbReference>
<reference evidence="8 9" key="1">
    <citation type="submission" date="2020-03" db="EMBL/GenBank/DDBJ databases">
        <title>Chryseoglobus sp. isolated from a deep-sea seamount.</title>
        <authorList>
            <person name="Zhang D.-C."/>
        </authorList>
    </citation>
    <scope>NUCLEOTIDE SEQUENCE [LARGE SCALE GENOMIC DNA]</scope>
    <source>
        <strain evidence="8 9">KN1116</strain>
    </source>
</reference>
<dbReference type="PIRSF" id="PIRSF036594">
    <property type="entry name" value="MoaC_MogA"/>
    <property type="match status" value="1"/>
</dbReference>
<dbReference type="PANTHER" id="PTHR43764:SF1">
    <property type="entry name" value="MOLYBDOPTERIN MOLYBDOTRANSFERASE"/>
    <property type="match status" value="1"/>
</dbReference>
<evidence type="ECO:0000259" key="7">
    <source>
        <dbReference type="SMART" id="SM00852"/>
    </source>
</evidence>
<dbReference type="NCBIfam" id="NF006870">
    <property type="entry name" value="PRK09364.1"/>
    <property type="match status" value="1"/>
</dbReference>
<comment type="pathway">
    <text evidence="2">Cofactor biosynthesis; molybdopterin biosynthesis.</text>
</comment>
<dbReference type="InterPro" id="IPR047594">
    <property type="entry name" value="MoaC_bact/euk"/>
</dbReference>
<dbReference type="GO" id="GO:0061799">
    <property type="term" value="F:cyclic pyranopterin monophosphate synthase activity"/>
    <property type="evidence" value="ECO:0007669"/>
    <property type="project" value="UniProtKB-EC"/>
</dbReference>
<evidence type="ECO:0000313" key="9">
    <source>
        <dbReference type="Proteomes" id="UP000818266"/>
    </source>
</evidence>
<dbReference type="InterPro" id="IPR008284">
    <property type="entry name" value="MoCF_biosynth_CS"/>
</dbReference>
<dbReference type="PROSITE" id="PS01078">
    <property type="entry name" value="MOCF_BIOSYNTHESIS_1"/>
    <property type="match status" value="1"/>
</dbReference>
<dbReference type="Gene3D" id="3.40.980.10">
    <property type="entry name" value="MoaB/Mog-like domain"/>
    <property type="match status" value="1"/>
</dbReference>
<evidence type="ECO:0000256" key="5">
    <source>
        <dbReference type="ARBA" id="ARBA00023239"/>
    </source>
</evidence>
<dbReference type="InterPro" id="IPR051920">
    <property type="entry name" value="MPT_Adenylyltrnsfr/MoaC-Rel"/>
</dbReference>
<dbReference type="AlphaFoldDB" id="A0A9E5MJS8"/>
<sequence length="330" mass="33295">MVDVSGKDVTARRAVAAARYVTRPDVIALLRDDALPKADVLTTARLAGIGAAKRTSELIPLCHPLPLDAVSIDLDLTDDAVLITATASTSGRTGVEMEALTAATVAGLTLHDMIKAVDPEGTLTDVRLLEKSGGKRGDWRRQGSAGEGGAGEAGAGEAGPEVHHRDVRGGAVRPRTAVVLVASTRAAAGTRADETGPTIAHWLAAYGLAVDEPVVVPDAEIGQALASALADSPALIIITGGTGVSPSDRTPEAVRAVLDTELPGIAEAVRERGRAATPTAVLSRAVAGIARGTVLVALPGSPGAVRDGLAVLEGSLDHLLAQLAGGGGHD</sequence>
<dbReference type="InterPro" id="IPR023045">
    <property type="entry name" value="MoaC"/>
</dbReference>
<organism evidence="8 9">
    <name type="scientific">Microcella pacifica</name>
    <dbReference type="NCBI Taxonomy" id="2591847"/>
    <lineage>
        <taxon>Bacteria</taxon>
        <taxon>Bacillati</taxon>
        <taxon>Actinomycetota</taxon>
        <taxon>Actinomycetes</taxon>
        <taxon>Micrococcales</taxon>
        <taxon>Microbacteriaceae</taxon>
        <taxon>Microcella</taxon>
    </lineage>
</organism>